<dbReference type="EMBL" id="JAHYIQ010000020">
    <property type="protein sequence ID" value="KAK1123672.1"/>
    <property type="molecule type" value="Genomic_DNA"/>
</dbReference>
<dbReference type="Proteomes" id="UP001177670">
    <property type="component" value="Unassembled WGS sequence"/>
</dbReference>
<evidence type="ECO:0000313" key="1">
    <source>
        <dbReference type="EMBL" id="KAK1123672.1"/>
    </source>
</evidence>
<gene>
    <name evidence="1" type="ORF">K0M31_008370</name>
</gene>
<protein>
    <submittedName>
        <fullName evidence="1">Uncharacterized protein</fullName>
    </submittedName>
</protein>
<keyword evidence="2" id="KW-1185">Reference proteome</keyword>
<reference evidence="1" key="1">
    <citation type="submission" date="2021-10" db="EMBL/GenBank/DDBJ databases">
        <title>Melipona bicolor Genome sequencing and assembly.</title>
        <authorList>
            <person name="Araujo N.S."/>
            <person name="Arias M.C."/>
        </authorList>
    </citation>
    <scope>NUCLEOTIDE SEQUENCE</scope>
    <source>
        <strain evidence="1">USP_2M_L1-L4_2017</strain>
        <tissue evidence="1">Whole body</tissue>
    </source>
</reference>
<dbReference type="AlphaFoldDB" id="A0AA40FQU7"/>
<name>A0AA40FQU7_9HYME</name>
<proteinExistence type="predicted"/>
<sequence length="93" mass="10367">MVINTVDRERGEGDRLPPRATSTISLAILTLRTLTINITEETGRVTREKLKVNNFSAPPDVPGHPLDCFLPPLVVPISRVSKEKRRLEIGKPK</sequence>
<comment type="caution">
    <text evidence="1">The sequence shown here is derived from an EMBL/GenBank/DDBJ whole genome shotgun (WGS) entry which is preliminary data.</text>
</comment>
<accession>A0AA40FQU7</accession>
<evidence type="ECO:0000313" key="2">
    <source>
        <dbReference type="Proteomes" id="UP001177670"/>
    </source>
</evidence>
<organism evidence="1 2">
    <name type="scientific">Melipona bicolor</name>
    <dbReference type="NCBI Taxonomy" id="60889"/>
    <lineage>
        <taxon>Eukaryota</taxon>
        <taxon>Metazoa</taxon>
        <taxon>Ecdysozoa</taxon>
        <taxon>Arthropoda</taxon>
        <taxon>Hexapoda</taxon>
        <taxon>Insecta</taxon>
        <taxon>Pterygota</taxon>
        <taxon>Neoptera</taxon>
        <taxon>Endopterygota</taxon>
        <taxon>Hymenoptera</taxon>
        <taxon>Apocrita</taxon>
        <taxon>Aculeata</taxon>
        <taxon>Apoidea</taxon>
        <taxon>Anthophila</taxon>
        <taxon>Apidae</taxon>
        <taxon>Melipona</taxon>
    </lineage>
</organism>